<organism evidence="2 3">
    <name type="scientific">Thauera terpenica 58Eu</name>
    <dbReference type="NCBI Taxonomy" id="1348657"/>
    <lineage>
        <taxon>Bacteria</taxon>
        <taxon>Pseudomonadati</taxon>
        <taxon>Pseudomonadota</taxon>
        <taxon>Betaproteobacteria</taxon>
        <taxon>Rhodocyclales</taxon>
        <taxon>Zoogloeaceae</taxon>
        <taxon>Thauera</taxon>
    </lineage>
</organism>
<reference evidence="2 3" key="1">
    <citation type="submission" date="2013-06" db="EMBL/GenBank/DDBJ databases">
        <title>Draft genome sequence of Thauera terpenica.</title>
        <authorList>
            <person name="Liu B."/>
            <person name="Frostegard A.H."/>
            <person name="Shapleigh J.P."/>
        </authorList>
    </citation>
    <scope>NUCLEOTIDE SEQUENCE [LARGE SCALE GENOMIC DNA]</scope>
    <source>
        <strain evidence="2 3">58Eu</strain>
    </source>
</reference>
<evidence type="ECO:0008006" key="4">
    <source>
        <dbReference type="Google" id="ProtNLM"/>
    </source>
</evidence>
<dbReference type="Pfam" id="PF11306">
    <property type="entry name" value="DUF3108"/>
    <property type="match status" value="1"/>
</dbReference>
<proteinExistence type="predicted"/>
<dbReference type="eggNOG" id="COG3087">
    <property type="taxonomic scope" value="Bacteria"/>
</dbReference>
<dbReference type="PATRIC" id="fig|1348657.5.peg.561"/>
<feature type="signal peptide" evidence="1">
    <location>
        <begin position="1"/>
        <end position="25"/>
    </location>
</feature>
<accession>S9ZQE8</accession>
<dbReference type="AlphaFoldDB" id="S9ZQE8"/>
<gene>
    <name evidence="2" type="ORF">M622_10140</name>
</gene>
<feature type="chain" id="PRO_5004573722" description="DUF3108 domain-containing protein" evidence="1">
    <location>
        <begin position="26"/>
        <end position="248"/>
    </location>
</feature>
<keyword evidence="3" id="KW-1185">Reference proteome</keyword>
<dbReference type="STRING" id="1348657.M622_10140"/>
<evidence type="ECO:0000256" key="1">
    <source>
        <dbReference type="SAM" id="SignalP"/>
    </source>
</evidence>
<protein>
    <recommendedName>
        <fullName evidence="4">DUF3108 domain-containing protein</fullName>
    </recommendedName>
</protein>
<comment type="caution">
    <text evidence="2">The sequence shown here is derived from an EMBL/GenBank/DDBJ whole genome shotgun (WGS) entry which is preliminary data.</text>
</comment>
<dbReference type="InterPro" id="IPR021457">
    <property type="entry name" value="DUF3108"/>
</dbReference>
<sequence>MSLRAAMCRWLVPILCLLLPGQAMAAGVSSGSMRFDVHYGAQGFKVGEARHDWKVGPKDYAMTLNLEAKGLASLFGLQYEQRSSGTVGPAGLQPDVFSVDQRRRKRDSAHFDWVAGRVSIRREDKERRNEAIASGDQDVLSLWHQVRRFARSAQPVELNVITGKSIKRASLKALGREMLKLPIGEVETLRMQAQAAGGELDIDIWLSLQHDLLPVRIRITDDEGGVLDQRASMIDLGSHAEPGHTEKN</sequence>
<evidence type="ECO:0000313" key="3">
    <source>
        <dbReference type="Proteomes" id="UP000015455"/>
    </source>
</evidence>
<dbReference type="RefSeq" id="WP_021248013.1">
    <property type="nucleotide sequence ID" value="NZ_ATJV01000024.1"/>
</dbReference>
<dbReference type="Proteomes" id="UP000015455">
    <property type="component" value="Unassembled WGS sequence"/>
</dbReference>
<keyword evidence="1" id="KW-0732">Signal</keyword>
<name>S9ZQE8_9RHOO</name>
<dbReference type="EMBL" id="ATJV01000024">
    <property type="protein sequence ID" value="EPZ16871.1"/>
    <property type="molecule type" value="Genomic_DNA"/>
</dbReference>
<evidence type="ECO:0000313" key="2">
    <source>
        <dbReference type="EMBL" id="EPZ16871.1"/>
    </source>
</evidence>